<keyword evidence="1" id="KW-0472">Membrane</keyword>
<comment type="caution">
    <text evidence="3">The sequence shown here is derived from an EMBL/GenBank/DDBJ whole genome shotgun (WGS) entry which is preliminary data.</text>
</comment>
<dbReference type="InterPro" id="IPR035965">
    <property type="entry name" value="PAS-like_dom_sf"/>
</dbReference>
<dbReference type="SUPFAM" id="SSF55785">
    <property type="entry name" value="PYP-like sensor domain (PAS domain)"/>
    <property type="match status" value="1"/>
</dbReference>
<protein>
    <submittedName>
        <fullName evidence="3">Regulatory protein (GGDEF domain)</fullName>
    </submittedName>
</protein>
<gene>
    <name evidence="3" type="ORF">Lsan_2690</name>
</gene>
<evidence type="ECO:0000313" key="4">
    <source>
        <dbReference type="Proteomes" id="UP000054703"/>
    </source>
</evidence>
<keyword evidence="1" id="KW-0812">Transmembrane</keyword>
<dbReference type="Proteomes" id="UP000054703">
    <property type="component" value="Unassembled WGS sequence"/>
</dbReference>
<dbReference type="EMBL" id="LNYU01000081">
    <property type="protein sequence ID" value="KTD56530.1"/>
    <property type="molecule type" value="Genomic_DNA"/>
</dbReference>
<keyword evidence="4" id="KW-1185">Reference proteome</keyword>
<name>A0A0W0YI36_9GAMM</name>
<proteinExistence type="predicted"/>
<feature type="transmembrane region" description="Helical" evidence="1">
    <location>
        <begin position="205"/>
        <end position="225"/>
    </location>
</feature>
<accession>A0A0W0YI36</accession>
<feature type="transmembrane region" description="Helical" evidence="1">
    <location>
        <begin position="28"/>
        <end position="50"/>
    </location>
</feature>
<organism evidence="3 4">
    <name type="scientific">Legionella santicrucis</name>
    <dbReference type="NCBI Taxonomy" id="45074"/>
    <lineage>
        <taxon>Bacteria</taxon>
        <taxon>Pseudomonadati</taxon>
        <taxon>Pseudomonadota</taxon>
        <taxon>Gammaproteobacteria</taxon>
        <taxon>Legionellales</taxon>
        <taxon>Legionellaceae</taxon>
        <taxon>Legionella</taxon>
    </lineage>
</organism>
<sequence>MYNLYNGKLIQRIVMDNNSISSSKFNKFLLYIIFIPALVLVSGIGILSHYEVNKMLDANKWVAHTYQVIQATDNILITIIDIDSELEAYLLSDDEQFLMNIDKMKFSLKQDFDNLFHLIQDNSSQKERVSRFFDITNQRLKQLNQAIQLKINNKLNTPEEKDFFLQKQDTSNQIKNVAQEIKSVELVLLKERNKTVLNSAETTNIAIIIGKTISLFGLILAFVLANKELSRSLKAEHNRKNIENQLRSILESATDMIAALDNDYRYMMFNEAYQREFKRIFGQSIVIGMTLDDILTNAATSPKNKLQDLRKTPELGE</sequence>
<reference evidence="3 4" key="1">
    <citation type="submission" date="2015-11" db="EMBL/GenBank/DDBJ databases">
        <title>Genomic analysis of 38 Legionella species identifies large and diverse effector repertoires.</title>
        <authorList>
            <person name="Burstein D."/>
            <person name="Amaro F."/>
            <person name="Zusman T."/>
            <person name="Lifshitz Z."/>
            <person name="Cohen O."/>
            <person name="Gilbert J.A."/>
            <person name="Pupko T."/>
            <person name="Shuman H.A."/>
            <person name="Segal G."/>
        </authorList>
    </citation>
    <scope>NUCLEOTIDE SEQUENCE [LARGE SCALE GENOMIC DNA]</scope>
    <source>
        <strain evidence="3 4">SC-63-C7</strain>
    </source>
</reference>
<evidence type="ECO:0000256" key="1">
    <source>
        <dbReference type="SAM" id="Phobius"/>
    </source>
</evidence>
<dbReference type="PATRIC" id="fig|45074.5.peg.2897"/>
<evidence type="ECO:0000313" key="3">
    <source>
        <dbReference type="EMBL" id="KTD56530.1"/>
    </source>
</evidence>
<dbReference type="Gene3D" id="3.30.450.20">
    <property type="entry name" value="PAS domain"/>
    <property type="match status" value="1"/>
</dbReference>
<dbReference type="AlphaFoldDB" id="A0A0W0YI36"/>
<dbReference type="STRING" id="45074.Lsan_2690"/>
<dbReference type="Pfam" id="PF05227">
    <property type="entry name" value="CHASE3"/>
    <property type="match status" value="1"/>
</dbReference>
<dbReference type="InterPro" id="IPR007891">
    <property type="entry name" value="CHASE3"/>
</dbReference>
<keyword evidence="1" id="KW-1133">Transmembrane helix</keyword>
<feature type="domain" description="CHASE3" evidence="2">
    <location>
        <begin position="58"/>
        <end position="194"/>
    </location>
</feature>
<evidence type="ECO:0000259" key="2">
    <source>
        <dbReference type="Pfam" id="PF05227"/>
    </source>
</evidence>